<evidence type="ECO:0000256" key="1">
    <source>
        <dbReference type="ARBA" id="ARBA00004651"/>
    </source>
</evidence>
<reference evidence="9" key="1">
    <citation type="submission" date="2023-07" db="EMBL/GenBank/DDBJ databases">
        <title>Study on multiphase classification of strain Alteromonas salexigens isolated from the Yellow Sea.</title>
        <authorList>
            <person name="Sun L."/>
        </authorList>
    </citation>
    <scope>NUCLEOTIDE SEQUENCE [LARGE SCALE GENOMIC DNA]</scope>
    <source>
        <strain evidence="9">ASW11-19</strain>
    </source>
</reference>
<keyword evidence="4 6" id="KW-1133">Transmembrane helix</keyword>
<comment type="caution">
    <text evidence="8">The sequence shown here is derived from an EMBL/GenBank/DDBJ whole genome shotgun (WGS) entry which is preliminary data.</text>
</comment>
<keyword evidence="2" id="KW-1003">Cell membrane</keyword>
<evidence type="ECO:0000259" key="7">
    <source>
        <dbReference type="Pfam" id="PF01292"/>
    </source>
</evidence>
<feature type="transmembrane region" description="Helical" evidence="6">
    <location>
        <begin position="148"/>
        <end position="169"/>
    </location>
</feature>
<evidence type="ECO:0000256" key="2">
    <source>
        <dbReference type="ARBA" id="ARBA00022475"/>
    </source>
</evidence>
<evidence type="ECO:0000256" key="6">
    <source>
        <dbReference type="SAM" id="Phobius"/>
    </source>
</evidence>
<feature type="domain" description="Cytochrome b561 bacterial/Ni-hydrogenase" evidence="7">
    <location>
        <begin position="6"/>
        <end position="181"/>
    </location>
</feature>
<keyword evidence="3 6" id="KW-0812">Transmembrane</keyword>
<proteinExistence type="predicted"/>
<dbReference type="SUPFAM" id="SSF81342">
    <property type="entry name" value="Transmembrane di-heme cytochromes"/>
    <property type="match status" value="1"/>
</dbReference>
<feature type="transmembrane region" description="Helical" evidence="6">
    <location>
        <begin position="97"/>
        <end position="119"/>
    </location>
</feature>
<dbReference type="RefSeq" id="WP_262992502.1">
    <property type="nucleotide sequence ID" value="NZ_JAOTJC010000006.1"/>
</dbReference>
<dbReference type="InterPro" id="IPR016174">
    <property type="entry name" value="Di-haem_cyt_TM"/>
</dbReference>
<keyword evidence="5 6" id="KW-0472">Membrane</keyword>
<dbReference type="EMBL" id="JAOTJC010000006">
    <property type="protein sequence ID" value="MCU7553800.1"/>
    <property type="molecule type" value="Genomic_DNA"/>
</dbReference>
<evidence type="ECO:0000313" key="8">
    <source>
        <dbReference type="EMBL" id="MCU7553800.1"/>
    </source>
</evidence>
<keyword evidence="9" id="KW-1185">Reference proteome</keyword>
<accession>A0ABT2VL51</accession>
<evidence type="ECO:0000313" key="9">
    <source>
        <dbReference type="Proteomes" id="UP001209257"/>
    </source>
</evidence>
<dbReference type="Pfam" id="PF01292">
    <property type="entry name" value="Ni_hydr_CYTB"/>
    <property type="match status" value="1"/>
</dbReference>
<dbReference type="Proteomes" id="UP001209257">
    <property type="component" value="Unassembled WGS sequence"/>
</dbReference>
<dbReference type="PANTHER" id="PTHR30485:SF2">
    <property type="entry name" value="BLL0597 PROTEIN"/>
    <property type="match status" value="1"/>
</dbReference>
<organism evidence="8 9">
    <name type="scientific">Alteromonas salexigens</name>
    <dbReference type="NCBI Taxonomy" id="2982530"/>
    <lineage>
        <taxon>Bacteria</taxon>
        <taxon>Pseudomonadati</taxon>
        <taxon>Pseudomonadota</taxon>
        <taxon>Gammaproteobacteria</taxon>
        <taxon>Alteromonadales</taxon>
        <taxon>Alteromonadaceae</taxon>
        <taxon>Alteromonas/Salinimonas group</taxon>
        <taxon>Alteromonas</taxon>
    </lineage>
</organism>
<comment type="subcellular location">
    <subcellularLocation>
        <location evidence="1">Cell membrane</location>
        <topology evidence="1">Multi-pass membrane protein</topology>
    </subcellularLocation>
</comment>
<dbReference type="InterPro" id="IPR011577">
    <property type="entry name" value="Cyt_b561_bac/Ni-Hgenase"/>
</dbReference>
<evidence type="ECO:0000256" key="3">
    <source>
        <dbReference type="ARBA" id="ARBA00022692"/>
    </source>
</evidence>
<sequence length="227" mass="25372">MDKQLVWDLPTRLFHWLLVAALSAQYVTAEWLDDAMQWHFWIGYFVIGLIVFRIVWGLVGPAHARFSNFITGPVAVWRYLKTLPDASAPAHVGHNPLGGWFVIIMLACVALQAVSGLFMTDDVFLDGPYRHLSSEPTLQLMNTLHHTVIDILLGVIALHIAAIAFYALYKRQSLTPAMVHGKKTTRTGGISSSRLWRALLIAIVVGVTVYAAIFWLPPAPVDDGFYY</sequence>
<evidence type="ECO:0000256" key="4">
    <source>
        <dbReference type="ARBA" id="ARBA00022989"/>
    </source>
</evidence>
<protein>
    <submittedName>
        <fullName evidence="8">Cytochrome b/b6 domain-containing protein</fullName>
    </submittedName>
</protein>
<name>A0ABT2VL51_9ALTE</name>
<evidence type="ECO:0000256" key="5">
    <source>
        <dbReference type="ARBA" id="ARBA00023136"/>
    </source>
</evidence>
<gene>
    <name evidence="8" type="ORF">OCL06_04210</name>
</gene>
<dbReference type="PANTHER" id="PTHR30485">
    <property type="entry name" value="NI/FE-HYDROGENASE 1 B-TYPE CYTOCHROME SUBUNIT"/>
    <property type="match status" value="1"/>
</dbReference>
<feature type="transmembrane region" description="Helical" evidence="6">
    <location>
        <begin position="195"/>
        <end position="216"/>
    </location>
</feature>
<dbReference type="InterPro" id="IPR051542">
    <property type="entry name" value="Hydrogenase_cytochrome"/>
</dbReference>
<dbReference type="Gene3D" id="1.20.950.20">
    <property type="entry name" value="Transmembrane di-heme cytochromes, Chain C"/>
    <property type="match status" value="1"/>
</dbReference>
<feature type="transmembrane region" description="Helical" evidence="6">
    <location>
        <begin position="39"/>
        <end position="59"/>
    </location>
</feature>